<reference evidence="1" key="1">
    <citation type="submission" date="2018-02" db="EMBL/GenBank/DDBJ databases">
        <title>Rhizophora mucronata_Transcriptome.</title>
        <authorList>
            <person name="Meera S.P."/>
            <person name="Sreeshan A."/>
            <person name="Augustine A."/>
        </authorList>
    </citation>
    <scope>NUCLEOTIDE SEQUENCE</scope>
    <source>
        <tissue evidence="1">Leaf</tissue>
    </source>
</reference>
<evidence type="ECO:0000313" key="1">
    <source>
        <dbReference type="EMBL" id="MBX33417.1"/>
    </source>
</evidence>
<accession>A0A2P2MT62</accession>
<protein>
    <submittedName>
        <fullName evidence="1">Patatin</fullName>
    </submittedName>
</protein>
<name>A0A2P2MT62_RHIMU</name>
<sequence>MIRLYLRQRWHKGKRFFYLTETNRFVRPQYRKKLPSVQQMLVA</sequence>
<dbReference type="AlphaFoldDB" id="A0A2P2MT62"/>
<organism evidence="1">
    <name type="scientific">Rhizophora mucronata</name>
    <name type="common">Asiatic mangrove</name>
    <dbReference type="NCBI Taxonomy" id="61149"/>
    <lineage>
        <taxon>Eukaryota</taxon>
        <taxon>Viridiplantae</taxon>
        <taxon>Streptophyta</taxon>
        <taxon>Embryophyta</taxon>
        <taxon>Tracheophyta</taxon>
        <taxon>Spermatophyta</taxon>
        <taxon>Magnoliopsida</taxon>
        <taxon>eudicotyledons</taxon>
        <taxon>Gunneridae</taxon>
        <taxon>Pentapetalae</taxon>
        <taxon>rosids</taxon>
        <taxon>fabids</taxon>
        <taxon>Malpighiales</taxon>
        <taxon>Rhizophoraceae</taxon>
        <taxon>Rhizophora</taxon>
    </lineage>
</organism>
<proteinExistence type="predicted"/>
<dbReference type="EMBL" id="GGEC01052933">
    <property type="protein sequence ID" value="MBX33417.1"/>
    <property type="molecule type" value="Transcribed_RNA"/>
</dbReference>